<proteinExistence type="predicted"/>
<protein>
    <submittedName>
        <fullName evidence="3">Uncharacterized protein</fullName>
    </submittedName>
</protein>
<gene>
    <name evidence="3" type="ORF">Cni_G25360</name>
</gene>
<evidence type="ECO:0000313" key="4">
    <source>
        <dbReference type="Proteomes" id="UP001327560"/>
    </source>
</evidence>
<dbReference type="PANTHER" id="PTHR34054">
    <property type="entry name" value="EXPRESSED PROTEIN"/>
    <property type="match status" value="1"/>
</dbReference>
<evidence type="ECO:0000256" key="1">
    <source>
        <dbReference type="SAM" id="MobiDB-lite"/>
    </source>
</evidence>
<dbReference type="InterPro" id="IPR045884">
    <property type="entry name" value="At5g59350-like"/>
</dbReference>
<dbReference type="Proteomes" id="UP001327560">
    <property type="component" value="Chromosome 8"/>
</dbReference>
<feature type="transmembrane region" description="Helical" evidence="2">
    <location>
        <begin position="6"/>
        <end position="31"/>
    </location>
</feature>
<keyword evidence="2" id="KW-0472">Membrane</keyword>
<accession>A0AAQ3QP63</accession>
<dbReference type="EMBL" id="CP136897">
    <property type="protein sequence ID" value="WOL16573.1"/>
    <property type="molecule type" value="Genomic_DNA"/>
</dbReference>
<dbReference type="PROSITE" id="PS51257">
    <property type="entry name" value="PROKAR_LIPOPROTEIN"/>
    <property type="match status" value="1"/>
</dbReference>
<organism evidence="3 4">
    <name type="scientific">Canna indica</name>
    <name type="common">Indian-shot</name>
    <dbReference type="NCBI Taxonomy" id="4628"/>
    <lineage>
        <taxon>Eukaryota</taxon>
        <taxon>Viridiplantae</taxon>
        <taxon>Streptophyta</taxon>
        <taxon>Embryophyta</taxon>
        <taxon>Tracheophyta</taxon>
        <taxon>Spermatophyta</taxon>
        <taxon>Magnoliopsida</taxon>
        <taxon>Liliopsida</taxon>
        <taxon>Zingiberales</taxon>
        <taxon>Cannaceae</taxon>
        <taxon>Canna</taxon>
    </lineage>
</organism>
<reference evidence="3 4" key="1">
    <citation type="submission" date="2023-10" db="EMBL/GenBank/DDBJ databases">
        <title>Chromosome-scale genome assembly provides insights into flower coloration mechanisms of Canna indica.</title>
        <authorList>
            <person name="Li C."/>
        </authorList>
    </citation>
    <scope>NUCLEOTIDE SEQUENCE [LARGE SCALE GENOMIC DNA]</scope>
    <source>
        <tissue evidence="3">Flower</tissue>
    </source>
</reference>
<dbReference type="AlphaFoldDB" id="A0AAQ3QP63"/>
<dbReference type="PANTHER" id="PTHR34054:SF2">
    <property type="entry name" value="EXPRESSED PROTEIN"/>
    <property type="match status" value="1"/>
</dbReference>
<name>A0AAQ3QP63_9LILI</name>
<feature type="compositionally biased region" description="Low complexity" evidence="1">
    <location>
        <begin position="250"/>
        <end position="261"/>
    </location>
</feature>
<feature type="region of interest" description="Disordered" evidence="1">
    <location>
        <begin position="212"/>
        <end position="276"/>
    </location>
</feature>
<evidence type="ECO:0000256" key="2">
    <source>
        <dbReference type="SAM" id="Phobius"/>
    </source>
</evidence>
<evidence type="ECO:0000313" key="3">
    <source>
        <dbReference type="EMBL" id="WOL16573.1"/>
    </source>
</evidence>
<keyword evidence="2" id="KW-1133">Transmembrane helix</keyword>
<sequence>MRHLSNLGIGFSLVSGCLFLALVAELCYLVLWKKRTDRAAEANYRSLSDLFCWKGKSSSALNPNDISITSMEDQLQRKDLLLKPLGRGEEESLEAELMRLHGLAGPPRFLFTIKEETWEDLELEEGWSRDGRSGKGSRGKSLSDLFLSSSDTPPLLVPPLIPLDRCDHGGFSNPLFEACGEEDLIPMWPSPPPKFKFLKDAEEKLYRKKKMTEEVASQVQTETGDDAPKSEKDGSLIAIVIGKNRERGHSSSSQVNPLPSSYPSRVKPLHKKIIIP</sequence>
<keyword evidence="4" id="KW-1185">Reference proteome</keyword>
<keyword evidence="2" id="KW-0812">Transmembrane</keyword>
<feature type="compositionally biased region" description="Basic residues" evidence="1">
    <location>
        <begin position="267"/>
        <end position="276"/>
    </location>
</feature>